<protein>
    <submittedName>
        <fullName evidence="1">Uncharacterized protein</fullName>
    </submittedName>
</protein>
<proteinExistence type="predicted"/>
<comment type="caution">
    <text evidence="1">The sequence shown here is derived from an EMBL/GenBank/DDBJ whole genome shotgun (WGS) entry which is preliminary data.</text>
</comment>
<name>A0A843U6L8_COLES</name>
<organism evidence="1 2">
    <name type="scientific">Colocasia esculenta</name>
    <name type="common">Wild taro</name>
    <name type="synonym">Arum esculentum</name>
    <dbReference type="NCBI Taxonomy" id="4460"/>
    <lineage>
        <taxon>Eukaryota</taxon>
        <taxon>Viridiplantae</taxon>
        <taxon>Streptophyta</taxon>
        <taxon>Embryophyta</taxon>
        <taxon>Tracheophyta</taxon>
        <taxon>Spermatophyta</taxon>
        <taxon>Magnoliopsida</taxon>
        <taxon>Liliopsida</taxon>
        <taxon>Araceae</taxon>
        <taxon>Aroideae</taxon>
        <taxon>Colocasieae</taxon>
        <taxon>Colocasia</taxon>
    </lineage>
</organism>
<reference evidence="1" key="1">
    <citation type="submission" date="2017-07" db="EMBL/GenBank/DDBJ databases">
        <title>Taro Niue Genome Assembly and Annotation.</title>
        <authorList>
            <person name="Atibalentja N."/>
            <person name="Keating K."/>
            <person name="Fields C.J."/>
        </authorList>
    </citation>
    <scope>NUCLEOTIDE SEQUENCE</scope>
    <source>
        <strain evidence="1">Niue_2</strain>
        <tissue evidence="1">Leaf</tissue>
    </source>
</reference>
<dbReference type="PANTHER" id="PTHR37720:SF2">
    <property type="entry name" value="OS10G0481400 PROTEIN"/>
    <property type="match status" value="1"/>
</dbReference>
<dbReference type="EMBL" id="NMUH01000444">
    <property type="protein sequence ID" value="MQL79258.1"/>
    <property type="molecule type" value="Genomic_DNA"/>
</dbReference>
<dbReference type="Proteomes" id="UP000652761">
    <property type="component" value="Unassembled WGS sequence"/>
</dbReference>
<dbReference type="AlphaFoldDB" id="A0A843U6L8"/>
<dbReference type="OrthoDB" id="1895233at2759"/>
<keyword evidence="2" id="KW-1185">Reference proteome</keyword>
<dbReference type="PANTHER" id="PTHR37720">
    <property type="entry name" value="OS10G0481400 PROTEIN"/>
    <property type="match status" value="1"/>
</dbReference>
<sequence>MISLIVQERLLGFVLGASVVGVAVLEQHRAIYRSISAQNQAPAPPEVKALLDRRKSNVDFAHMWNKAVDGAFGPVISALSSRGW</sequence>
<gene>
    <name evidence="1" type="ORF">Taro_011693</name>
</gene>
<evidence type="ECO:0000313" key="1">
    <source>
        <dbReference type="EMBL" id="MQL79258.1"/>
    </source>
</evidence>
<accession>A0A843U6L8</accession>
<evidence type="ECO:0000313" key="2">
    <source>
        <dbReference type="Proteomes" id="UP000652761"/>
    </source>
</evidence>